<dbReference type="InterPro" id="IPR027373">
    <property type="entry name" value="RHH_dom"/>
</dbReference>
<dbReference type="Pfam" id="PF13467">
    <property type="entry name" value="RHH_4"/>
    <property type="match status" value="1"/>
</dbReference>
<dbReference type="InterPro" id="IPR038268">
    <property type="entry name" value="RHH_sf"/>
</dbReference>
<dbReference type="RefSeq" id="WP_088149698.1">
    <property type="nucleotide sequence ID" value="NZ_NHON01000004.1"/>
</dbReference>
<keyword evidence="3" id="KW-1185">Reference proteome</keyword>
<protein>
    <recommendedName>
        <fullName evidence="1">Ribbon-helix-helix domain-containing protein</fullName>
    </recommendedName>
</protein>
<name>A0A211ZTE2_9PROT</name>
<comment type="caution">
    <text evidence="2">The sequence shown here is derived from an EMBL/GenBank/DDBJ whole genome shotgun (WGS) entry which is preliminary data.</text>
</comment>
<proteinExistence type="predicted"/>
<reference evidence="3" key="1">
    <citation type="submission" date="2017-05" db="EMBL/GenBank/DDBJ databases">
        <authorList>
            <person name="Macchi M."/>
            <person name="Festa S."/>
            <person name="Coppotelli B.M."/>
            <person name="Morelli I.S."/>
        </authorList>
    </citation>
    <scope>NUCLEOTIDE SEQUENCE [LARGE SCALE GENOMIC DNA]</scope>
    <source>
        <strain evidence="3">I</strain>
    </source>
</reference>
<dbReference type="Gene3D" id="1.10.3990.20">
    <property type="entry name" value="protein bp1543"/>
    <property type="match status" value="1"/>
</dbReference>
<dbReference type="OrthoDB" id="8479603at2"/>
<dbReference type="EMBL" id="NHON01000004">
    <property type="protein sequence ID" value="OWJ68562.1"/>
    <property type="molecule type" value="Genomic_DNA"/>
</dbReference>
<evidence type="ECO:0000259" key="1">
    <source>
        <dbReference type="Pfam" id="PF13467"/>
    </source>
</evidence>
<gene>
    <name evidence="2" type="ORF">BWR60_03895</name>
</gene>
<accession>A0A211ZTE2</accession>
<organism evidence="2 3">
    <name type="scientific">Inquilinus limosus</name>
    <dbReference type="NCBI Taxonomy" id="171674"/>
    <lineage>
        <taxon>Bacteria</taxon>
        <taxon>Pseudomonadati</taxon>
        <taxon>Pseudomonadota</taxon>
        <taxon>Alphaproteobacteria</taxon>
        <taxon>Rhodospirillales</taxon>
        <taxon>Rhodospirillaceae</taxon>
        <taxon>Inquilinus</taxon>
    </lineage>
</organism>
<sequence length="89" mass="10161">MIDALTRNVMVRGRRTSIRLEAAFWSTLDEILERERINLNGLVHRIDAAHRGRSNLSAAVRVFIYSYIFAQAHQQAPPLPPVQLPRALN</sequence>
<dbReference type="Proteomes" id="UP000196655">
    <property type="component" value="Unassembled WGS sequence"/>
</dbReference>
<evidence type="ECO:0000313" key="3">
    <source>
        <dbReference type="Proteomes" id="UP000196655"/>
    </source>
</evidence>
<dbReference type="AlphaFoldDB" id="A0A211ZTE2"/>
<feature type="domain" description="Ribbon-helix-helix" evidence="1">
    <location>
        <begin position="6"/>
        <end position="67"/>
    </location>
</feature>
<evidence type="ECO:0000313" key="2">
    <source>
        <dbReference type="EMBL" id="OWJ68562.1"/>
    </source>
</evidence>